<dbReference type="PANTHER" id="PTHR43399">
    <property type="entry name" value="SUBTILISIN-RELATED"/>
    <property type="match status" value="1"/>
</dbReference>
<keyword evidence="4 5" id="KW-0720">Serine protease</keyword>
<keyword evidence="9" id="KW-1185">Reference proteome</keyword>
<dbReference type="PROSITE" id="PS51257">
    <property type="entry name" value="PROKAR_LIPOPROTEIN"/>
    <property type="match status" value="1"/>
</dbReference>
<feature type="region of interest" description="Disordered" evidence="6">
    <location>
        <begin position="390"/>
        <end position="409"/>
    </location>
</feature>
<sequence length="503" mass="52143">MKRIHFGASLISIVAVFIGCSDPMNETEGTPTADLSDGVQSAMVDGHAPSSILVFLKESADLSPSERAAGKTERVAAVHKSLVEHAAATQAPLLQWLGEQGATGRSFHIVNAVLVENANPSLLRKLAARTDVKRLMLDKPIRRDDLPSGDPVSESEPRASLAIEANITYTGATRVWNELNVKGAGVVIGSSDTGVAWTHPTLKPHYRGWNGTTADHTFSWHDAIHKGSSTGNSCGYDVAAPCDDQGHGTHTVGTMVGDDGAGNQIGMAPGAKWIGCRNMDENVGKASTYIECTEWFMAPYPPGQPDKADPSKAADIINNSWGCTASEGCRGNELVDVLKSVRAAGIVFVAAAGNSGSGCGTIIDQPGTISPEVLSVGAVDHRNGAIASFSSRGPSKWDQKLGPDVSAPGNSIRSAYPGNGYSSMSGTSMASPHVAGEIALILSAVPSLHGKVDELTRLVTSTATPKTSSQSCGGVSGSSIPNNTFGSGIINAYKAVTTARGSQ</sequence>
<dbReference type="Pfam" id="PF00082">
    <property type="entry name" value="Peptidase_S8"/>
    <property type="match status" value="1"/>
</dbReference>
<evidence type="ECO:0000256" key="5">
    <source>
        <dbReference type="PROSITE-ProRule" id="PRU01240"/>
    </source>
</evidence>
<keyword evidence="3 5" id="KW-0378">Hydrolase</keyword>
<evidence type="ECO:0000313" key="8">
    <source>
        <dbReference type="EMBL" id="WXB03316.1"/>
    </source>
</evidence>
<dbReference type="PANTHER" id="PTHR43399:SF4">
    <property type="entry name" value="CELL WALL-ASSOCIATED PROTEASE"/>
    <property type="match status" value="1"/>
</dbReference>
<dbReference type="SUPFAM" id="SSF52743">
    <property type="entry name" value="Subtilisin-like"/>
    <property type="match status" value="1"/>
</dbReference>
<keyword evidence="2 5" id="KW-0645">Protease</keyword>
<organism evidence="8 9">
    <name type="scientific">Pendulispora rubella</name>
    <dbReference type="NCBI Taxonomy" id="2741070"/>
    <lineage>
        <taxon>Bacteria</taxon>
        <taxon>Pseudomonadati</taxon>
        <taxon>Myxococcota</taxon>
        <taxon>Myxococcia</taxon>
        <taxon>Myxococcales</taxon>
        <taxon>Sorangiineae</taxon>
        <taxon>Pendulisporaceae</taxon>
        <taxon>Pendulispora</taxon>
    </lineage>
</organism>
<protein>
    <submittedName>
        <fullName evidence="8">S8 family serine peptidase</fullName>
    </submittedName>
</protein>
<evidence type="ECO:0000256" key="6">
    <source>
        <dbReference type="SAM" id="MobiDB-lite"/>
    </source>
</evidence>
<name>A0ABZ2L0H0_9BACT</name>
<proteinExistence type="inferred from homology"/>
<dbReference type="RefSeq" id="WP_394832946.1">
    <property type="nucleotide sequence ID" value="NZ_CP089983.1"/>
</dbReference>
<evidence type="ECO:0000256" key="1">
    <source>
        <dbReference type="ARBA" id="ARBA00011073"/>
    </source>
</evidence>
<evidence type="ECO:0000256" key="4">
    <source>
        <dbReference type="ARBA" id="ARBA00022825"/>
    </source>
</evidence>
<dbReference type="EMBL" id="CP089983">
    <property type="protein sequence ID" value="WXB03316.1"/>
    <property type="molecule type" value="Genomic_DNA"/>
</dbReference>
<dbReference type="PROSITE" id="PS51892">
    <property type="entry name" value="SUBTILASE"/>
    <property type="match status" value="1"/>
</dbReference>
<reference evidence="8" key="1">
    <citation type="submission" date="2021-12" db="EMBL/GenBank/DDBJ databases">
        <title>Discovery of the Pendulisporaceae a myxobacterial family with distinct sporulation behavior and unique specialized metabolism.</title>
        <authorList>
            <person name="Garcia R."/>
            <person name="Popoff A."/>
            <person name="Bader C.D."/>
            <person name="Loehr J."/>
            <person name="Walesch S."/>
            <person name="Walt C."/>
            <person name="Boldt J."/>
            <person name="Bunk B."/>
            <person name="Haeckl F.J.F.P.J."/>
            <person name="Gunesch A.P."/>
            <person name="Birkelbach J."/>
            <person name="Nuebel U."/>
            <person name="Pietschmann T."/>
            <person name="Bach T."/>
            <person name="Mueller R."/>
        </authorList>
    </citation>
    <scope>NUCLEOTIDE SEQUENCE</scope>
    <source>
        <strain evidence="8">MSr11367</strain>
    </source>
</reference>
<evidence type="ECO:0000256" key="3">
    <source>
        <dbReference type="ARBA" id="ARBA00022801"/>
    </source>
</evidence>
<feature type="active site" description="Charge relay system" evidence="5">
    <location>
        <position position="192"/>
    </location>
</feature>
<dbReference type="Proteomes" id="UP001374803">
    <property type="component" value="Chromosome"/>
</dbReference>
<dbReference type="Gene3D" id="3.40.50.200">
    <property type="entry name" value="Peptidase S8/S53 domain"/>
    <property type="match status" value="1"/>
</dbReference>
<gene>
    <name evidence="8" type="ORF">LVJ94_41240</name>
</gene>
<dbReference type="InterPro" id="IPR051048">
    <property type="entry name" value="Peptidase_S8/S53_subtilisin"/>
</dbReference>
<feature type="domain" description="Peptidase S8/S53" evidence="7">
    <location>
        <begin position="183"/>
        <end position="472"/>
    </location>
</feature>
<feature type="active site" description="Charge relay system" evidence="5">
    <location>
        <position position="428"/>
    </location>
</feature>
<dbReference type="PRINTS" id="PR00723">
    <property type="entry name" value="SUBTILISIN"/>
</dbReference>
<dbReference type="InterPro" id="IPR036852">
    <property type="entry name" value="Peptidase_S8/S53_dom_sf"/>
</dbReference>
<dbReference type="InterPro" id="IPR023828">
    <property type="entry name" value="Peptidase_S8_Ser-AS"/>
</dbReference>
<dbReference type="PROSITE" id="PS00138">
    <property type="entry name" value="SUBTILASE_SER"/>
    <property type="match status" value="1"/>
</dbReference>
<dbReference type="InterPro" id="IPR015500">
    <property type="entry name" value="Peptidase_S8_subtilisin-rel"/>
</dbReference>
<dbReference type="InterPro" id="IPR000209">
    <property type="entry name" value="Peptidase_S8/S53_dom"/>
</dbReference>
<evidence type="ECO:0000256" key="2">
    <source>
        <dbReference type="ARBA" id="ARBA00022670"/>
    </source>
</evidence>
<comment type="similarity">
    <text evidence="1 5">Belongs to the peptidase S8 family.</text>
</comment>
<feature type="active site" description="Charge relay system" evidence="5">
    <location>
        <position position="247"/>
    </location>
</feature>
<evidence type="ECO:0000313" key="9">
    <source>
        <dbReference type="Proteomes" id="UP001374803"/>
    </source>
</evidence>
<evidence type="ECO:0000259" key="7">
    <source>
        <dbReference type="Pfam" id="PF00082"/>
    </source>
</evidence>
<accession>A0ABZ2L0H0</accession>